<feature type="region of interest" description="Disordered" evidence="1">
    <location>
        <begin position="72"/>
        <end position="91"/>
    </location>
</feature>
<feature type="compositionally biased region" description="Polar residues" evidence="1">
    <location>
        <begin position="38"/>
        <end position="54"/>
    </location>
</feature>
<evidence type="ECO:0000256" key="1">
    <source>
        <dbReference type="SAM" id="MobiDB-lite"/>
    </source>
</evidence>
<name>A0A0B7N629_9FUNG</name>
<feature type="non-terminal residue" evidence="2">
    <location>
        <position position="91"/>
    </location>
</feature>
<feature type="region of interest" description="Disordered" evidence="1">
    <location>
        <begin position="24"/>
        <end position="55"/>
    </location>
</feature>
<dbReference type="EMBL" id="LN724329">
    <property type="protein sequence ID" value="CEP10494.1"/>
    <property type="molecule type" value="Genomic_DNA"/>
</dbReference>
<accession>A0A0B7N629</accession>
<organism evidence="2 3">
    <name type="scientific">Parasitella parasitica</name>
    <dbReference type="NCBI Taxonomy" id="35722"/>
    <lineage>
        <taxon>Eukaryota</taxon>
        <taxon>Fungi</taxon>
        <taxon>Fungi incertae sedis</taxon>
        <taxon>Mucoromycota</taxon>
        <taxon>Mucoromycotina</taxon>
        <taxon>Mucoromycetes</taxon>
        <taxon>Mucorales</taxon>
        <taxon>Mucorineae</taxon>
        <taxon>Mucoraceae</taxon>
        <taxon>Parasitella</taxon>
    </lineage>
</organism>
<gene>
    <name evidence="2" type="primary">PARPA_04198.1 scaffold 12302</name>
</gene>
<dbReference type="Proteomes" id="UP000054107">
    <property type="component" value="Unassembled WGS sequence"/>
</dbReference>
<sequence length="91" mass="9619">MQQVRIRSILPACQRDLEHRSGCPIEETGIGIREKPPQENSEGTETGMGSNTSGHICEQTQQTISTILQLQTGSGGPGGGCIPTNLAEKDG</sequence>
<protein>
    <submittedName>
        <fullName evidence="2">Uncharacterized protein</fullName>
    </submittedName>
</protein>
<dbReference type="AlphaFoldDB" id="A0A0B7N629"/>
<proteinExistence type="predicted"/>
<reference evidence="2 3" key="1">
    <citation type="submission" date="2014-09" db="EMBL/GenBank/DDBJ databases">
        <authorList>
            <person name="Ellenberger Sabrina"/>
        </authorList>
    </citation>
    <scope>NUCLEOTIDE SEQUENCE [LARGE SCALE GENOMIC DNA]</scope>
    <source>
        <strain evidence="2 3">CBS 412.66</strain>
    </source>
</reference>
<evidence type="ECO:0000313" key="3">
    <source>
        <dbReference type="Proteomes" id="UP000054107"/>
    </source>
</evidence>
<keyword evidence="3" id="KW-1185">Reference proteome</keyword>
<evidence type="ECO:0000313" key="2">
    <source>
        <dbReference type="EMBL" id="CEP10494.1"/>
    </source>
</evidence>